<dbReference type="EMBL" id="NIDE01000005">
    <property type="protein sequence ID" value="OWK42063.1"/>
    <property type="molecule type" value="Genomic_DNA"/>
</dbReference>
<evidence type="ECO:0000313" key="3">
    <source>
        <dbReference type="Proteomes" id="UP000214646"/>
    </source>
</evidence>
<dbReference type="Proteomes" id="UP000214646">
    <property type="component" value="Unassembled WGS sequence"/>
</dbReference>
<dbReference type="AlphaFoldDB" id="A0A225DM41"/>
<comment type="caution">
    <text evidence="2">The sequence shown here is derived from an EMBL/GenBank/DDBJ whole genome shotgun (WGS) entry which is preliminary data.</text>
</comment>
<keyword evidence="3" id="KW-1185">Reference proteome</keyword>
<accession>A0A225DM41</accession>
<dbReference type="RefSeq" id="WP_088255279.1">
    <property type="nucleotide sequence ID" value="NZ_NIDE01000005.1"/>
</dbReference>
<dbReference type="Pfam" id="PF21821">
    <property type="entry name" value="Dit_like"/>
    <property type="match status" value="1"/>
</dbReference>
<dbReference type="InterPro" id="IPR048494">
    <property type="entry name" value="Dit-like_N"/>
</dbReference>
<evidence type="ECO:0000313" key="2">
    <source>
        <dbReference type="EMBL" id="OWK42063.1"/>
    </source>
</evidence>
<feature type="domain" description="Dit-like phage tail protein N-terminal" evidence="1">
    <location>
        <begin position="70"/>
        <end position="168"/>
    </location>
</feature>
<name>A0A225DM41_9BACT</name>
<sequence>MTLLSDINFGLGLLSSFGQQVDVVGIYANGADTNNPTAAVSSTILNSILGTSNAPAFGQLFANARPMKATVRETSKVMEHPVETGSVIADHHVINPVEIDLPLIVNSQYYAATYSQIRQAFVNATALSVKTRVGIYSDMIVADMPHEEEADMYDVITINLRLKQVLYVVPGGGQLVNFQPADPLNSNTLAGGLQQAVALGTQASNAAGAVLSYVKLGKFL</sequence>
<proteinExistence type="predicted"/>
<reference evidence="3" key="1">
    <citation type="submission" date="2017-06" db="EMBL/GenBank/DDBJ databases">
        <title>Genome analysis of Fimbriiglobus ruber SP5, the first member of the order Planctomycetales with confirmed chitinolytic capability.</title>
        <authorList>
            <person name="Ravin N.V."/>
            <person name="Rakitin A.L."/>
            <person name="Ivanova A.A."/>
            <person name="Beletsky A.V."/>
            <person name="Kulichevskaya I.S."/>
            <person name="Mardanov A.V."/>
            <person name="Dedysh S.N."/>
        </authorList>
    </citation>
    <scope>NUCLEOTIDE SEQUENCE [LARGE SCALE GENOMIC DNA]</scope>
    <source>
        <strain evidence="3">SP5</strain>
    </source>
</reference>
<protein>
    <submittedName>
        <fullName evidence="2">Phage protein</fullName>
    </submittedName>
</protein>
<gene>
    <name evidence="2" type="ORF">FRUB_04141</name>
</gene>
<dbReference type="OrthoDB" id="6635415at2"/>
<organism evidence="2 3">
    <name type="scientific">Fimbriiglobus ruber</name>
    <dbReference type="NCBI Taxonomy" id="1908690"/>
    <lineage>
        <taxon>Bacteria</taxon>
        <taxon>Pseudomonadati</taxon>
        <taxon>Planctomycetota</taxon>
        <taxon>Planctomycetia</taxon>
        <taxon>Gemmatales</taxon>
        <taxon>Gemmataceae</taxon>
        <taxon>Fimbriiglobus</taxon>
    </lineage>
</organism>
<evidence type="ECO:0000259" key="1">
    <source>
        <dbReference type="Pfam" id="PF21821"/>
    </source>
</evidence>